<evidence type="ECO:0000256" key="3">
    <source>
        <dbReference type="ARBA" id="ARBA00022989"/>
    </source>
</evidence>
<keyword evidence="4 5" id="KW-0472">Membrane</keyword>
<organism evidence="7 8">
    <name type="scientific">Microbulbifer yueqingensis</name>
    <dbReference type="NCBI Taxonomy" id="658219"/>
    <lineage>
        <taxon>Bacteria</taxon>
        <taxon>Pseudomonadati</taxon>
        <taxon>Pseudomonadota</taxon>
        <taxon>Gammaproteobacteria</taxon>
        <taxon>Cellvibrionales</taxon>
        <taxon>Microbulbiferaceae</taxon>
        <taxon>Microbulbifer</taxon>
    </lineage>
</organism>
<feature type="transmembrane region" description="Helical" evidence="5">
    <location>
        <begin position="129"/>
        <end position="148"/>
    </location>
</feature>
<proteinExistence type="predicted"/>
<feature type="transmembrane region" description="Helical" evidence="5">
    <location>
        <begin position="169"/>
        <end position="187"/>
    </location>
</feature>
<dbReference type="GO" id="GO:0005886">
    <property type="term" value="C:plasma membrane"/>
    <property type="evidence" value="ECO:0007669"/>
    <property type="project" value="TreeGrafter"/>
</dbReference>
<feature type="transmembrane region" description="Helical" evidence="5">
    <location>
        <begin position="207"/>
        <end position="230"/>
    </location>
</feature>
<evidence type="ECO:0000256" key="4">
    <source>
        <dbReference type="ARBA" id="ARBA00023136"/>
    </source>
</evidence>
<dbReference type="PANTHER" id="PTHR10846:SF8">
    <property type="entry name" value="INNER MEMBRANE PROTEIN YRBG"/>
    <property type="match status" value="1"/>
</dbReference>
<feature type="domain" description="Sodium/calcium exchanger membrane region" evidence="6">
    <location>
        <begin position="173"/>
        <end position="315"/>
    </location>
</feature>
<evidence type="ECO:0000256" key="5">
    <source>
        <dbReference type="SAM" id="Phobius"/>
    </source>
</evidence>
<evidence type="ECO:0000259" key="6">
    <source>
        <dbReference type="Pfam" id="PF01699"/>
    </source>
</evidence>
<feature type="transmembrane region" description="Helical" evidence="5">
    <location>
        <begin position="242"/>
        <end position="263"/>
    </location>
</feature>
<evidence type="ECO:0000313" key="8">
    <source>
        <dbReference type="Proteomes" id="UP000199305"/>
    </source>
</evidence>
<feature type="transmembrane region" description="Helical" evidence="5">
    <location>
        <begin position="304"/>
        <end position="325"/>
    </location>
</feature>
<dbReference type="PANTHER" id="PTHR10846">
    <property type="entry name" value="SODIUM/POTASSIUM/CALCIUM EXCHANGER"/>
    <property type="match status" value="1"/>
</dbReference>
<dbReference type="GO" id="GO:0006874">
    <property type="term" value="P:intracellular calcium ion homeostasis"/>
    <property type="evidence" value="ECO:0007669"/>
    <property type="project" value="TreeGrafter"/>
</dbReference>
<protein>
    <submittedName>
        <fullName evidence="7">Cation:H+ antiporter</fullName>
    </submittedName>
</protein>
<feature type="transmembrane region" description="Helical" evidence="5">
    <location>
        <begin position="78"/>
        <end position="96"/>
    </location>
</feature>
<dbReference type="EMBL" id="FNFH01000008">
    <property type="protein sequence ID" value="SDK76815.1"/>
    <property type="molecule type" value="Genomic_DNA"/>
</dbReference>
<evidence type="ECO:0000256" key="2">
    <source>
        <dbReference type="ARBA" id="ARBA00022692"/>
    </source>
</evidence>
<gene>
    <name evidence="7" type="ORF">SAMN05216212_3177</name>
</gene>
<dbReference type="InterPro" id="IPR044880">
    <property type="entry name" value="NCX_ion-bd_dom_sf"/>
</dbReference>
<dbReference type="Pfam" id="PF01699">
    <property type="entry name" value="Na_Ca_ex"/>
    <property type="match status" value="2"/>
</dbReference>
<dbReference type="GO" id="GO:0005262">
    <property type="term" value="F:calcium channel activity"/>
    <property type="evidence" value="ECO:0007669"/>
    <property type="project" value="TreeGrafter"/>
</dbReference>
<reference evidence="8" key="1">
    <citation type="submission" date="2016-10" db="EMBL/GenBank/DDBJ databases">
        <authorList>
            <person name="Varghese N."/>
            <person name="Submissions S."/>
        </authorList>
    </citation>
    <scope>NUCLEOTIDE SEQUENCE [LARGE SCALE GENOMIC DNA]</scope>
    <source>
        <strain evidence="8">CGMCC 1.10658</strain>
    </source>
</reference>
<keyword evidence="8" id="KW-1185">Reference proteome</keyword>
<accession>A0A1G9ELD1</accession>
<dbReference type="NCBIfam" id="TIGR00367">
    <property type="entry name" value="calcium/sodium antiporter"/>
    <property type="match status" value="1"/>
</dbReference>
<dbReference type="Gene3D" id="1.20.1420.30">
    <property type="entry name" value="NCX, central ion-binding region"/>
    <property type="match status" value="2"/>
</dbReference>
<dbReference type="InterPro" id="IPR004837">
    <property type="entry name" value="NaCa_Exmemb"/>
</dbReference>
<feature type="domain" description="Sodium/calcium exchanger membrane region" evidence="6">
    <location>
        <begin position="4"/>
        <end position="144"/>
    </location>
</feature>
<dbReference type="InterPro" id="IPR004481">
    <property type="entry name" value="K/Na/Ca-exchanger"/>
</dbReference>
<name>A0A1G9ELD1_9GAMM</name>
<sequence>MILAAVAIIAGFALLVWSADRFVDGAAATAQHAGMPPLLIGMVIVGFGTSAPEMVVSAIAALDGSPGLALGNAYGSNIANTGLILGVTAMVIPLTVHSKIVRKELPLLLAISCLTGAFLWNNALARWEALVLLAGFFGLIGWSIFSAMRGKGDVLEGEMASELEVHTMPLGRAIFWVVAGLVLLIVSSRMLVWGAVTIAQSLGVSDLIIGLTIVALGTSLPELAATVVAARKGEHDIAIGNVVGSNMFNLLAVVGIAGVIAPMSNVPPEMLTRDWPMVVGLTVALFVFGYGFRGQGRINRLEGTVLLLAYVVYNSYLALTITRAATS</sequence>
<dbReference type="GO" id="GO:0008273">
    <property type="term" value="F:calcium, potassium:sodium antiporter activity"/>
    <property type="evidence" value="ECO:0007669"/>
    <property type="project" value="TreeGrafter"/>
</dbReference>
<comment type="subcellular location">
    <subcellularLocation>
        <location evidence="1">Membrane</location>
        <topology evidence="1">Multi-pass membrane protein</topology>
    </subcellularLocation>
</comment>
<evidence type="ECO:0000313" key="7">
    <source>
        <dbReference type="EMBL" id="SDK76815.1"/>
    </source>
</evidence>
<evidence type="ECO:0000256" key="1">
    <source>
        <dbReference type="ARBA" id="ARBA00004141"/>
    </source>
</evidence>
<dbReference type="AlphaFoldDB" id="A0A1G9ELD1"/>
<feature type="transmembrane region" description="Helical" evidence="5">
    <location>
        <begin position="275"/>
        <end position="292"/>
    </location>
</feature>
<dbReference type="RefSeq" id="WP_091516779.1">
    <property type="nucleotide sequence ID" value="NZ_FNFH01000008.1"/>
</dbReference>
<keyword evidence="2 5" id="KW-0812">Transmembrane</keyword>
<dbReference type="OrthoDB" id="9794225at2"/>
<keyword evidence="3 5" id="KW-1133">Transmembrane helix</keyword>
<dbReference type="Proteomes" id="UP000199305">
    <property type="component" value="Unassembled WGS sequence"/>
</dbReference>